<feature type="region of interest" description="Disordered" evidence="1">
    <location>
        <begin position="128"/>
        <end position="165"/>
    </location>
</feature>
<sequence>MTCSSSANRVKKSEGESSGSARKRKAEQIRKDSPSKWHKPSRSVPPKNAKKMEIRDLDPSDMEMAMSYMYEVQYIKPVQPKCARGEKRKGGMVDRSVHSVRATRKPSYSTEKTSTPLLMITDGRLGHSDVPLDDGDDDFVDTPPRWQRTTFNSNSPSREDQPEPNDVVDEIRKQFFKQLTELQIENRRMSVAIDAMKSEISLLKHDQQNKLNNIVHMQGEIRTDLINIKSNLQFMTESVTALISSSMDEILTKFRDKSGLNIVRDYEPLDKVGDA</sequence>
<protein>
    <submittedName>
        <fullName evidence="2">Uncharacterized protein</fullName>
    </submittedName>
</protein>
<comment type="caution">
    <text evidence="2">The sequence shown here is derived from an EMBL/GenBank/DDBJ whole genome shotgun (WGS) entry which is preliminary data.</text>
</comment>
<feature type="region of interest" description="Disordered" evidence="1">
    <location>
        <begin position="85"/>
        <end position="112"/>
    </location>
</feature>
<proteinExistence type="predicted"/>
<feature type="compositionally biased region" description="Acidic residues" evidence="1">
    <location>
        <begin position="131"/>
        <end position="140"/>
    </location>
</feature>
<evidence type="ECO:0000313" key="3">
    <source>
        <dbReference type="Proteomes" id="UP000594638"/>
    </source>
</evidence>
<feature type="compositionally biased region" description="Basic and acidic residues" evidence="1">
    <location>
        <begin position="26"/>
        <end position="35"/>
    </location>
</feature>
<accession>A0A8S0V7P3</accession>
<dbReference type="Gramene" id="OE9A096081T1">
    <property type="protein sequence ID" value="OE9A096081C1"/>
    <property type="gene ID" value="OE9A096081"/>
</dbReference>
<name>A0A8S0V7P3_OLEEU</name>
<keyword evidence="3" id="KW-1185">Reference proteome</keyword>
<evidence type="ECO:0000256" key="1">
    <source>
        <dbReference type="SAM" id="MobiDB-lite"/>
    </source>
</evidence>
<evidence type="ECO:0000313" key="2">
    <source>
        <dbReference type="EMBL" id="CAA3029329.1"/>
    </source>
</evidence>
<dbReference type="Proteomes" id="UP000594638">
    <property type="component" value="Unassembled WGS sequence"/>
</dbReference>
<feature type="compositionally biased region" description="Basic and acidic residues" evidence="1">
    <location>
        <begin position="85"/>
        <end position="97"/>
    </location>
</feature>
<organism evidence="2 3">
    <name type="scientific">Olea europaea subsp. europaea</name>
    <dbReference type="NCBI Taxonomy" id="158383"/>
    <lineage>
        <taxon>Eukaryota</taxon>
        <taxon>Viridiplantae</taxon>
        <taxon>Streptophyta</taxon>
        <taxon>Embryophyta</taxon>
        <taxon>Tracheophyta</taxon>
        <taxon>Spermatophyta</taxon>
        <taxon>Magnoliopsida</taxon>
        <taxon>eudicotyledons</taxon>
        <taxon>Gunneridae</taxon>
        <taxon>Pentapetalae</taxon>
        <taxon>asterids</taxon>
        <taxon>lamiids</taxon>
        <taxon>Lamiales</taxon>
        <taxon>Oleaceae</taxon>
        <taxon>Oleeae</taxon>
        <taxon>Olea</taxon>
    </lineage>
</organism>
<feature type="compositionally biased region" description="Polar residues" evidence="1">
    <location>
        <begin position="147"/>
        <end position="156"/>
    </location>
</feature>
<reference evidence="2 3" key="1">
    <citation type="submission" date="2019-12" db="EMBL/GenBank/DDBJ databases">
        <authorList>
            <person name="Alioto T."/>
            <person name="Alioto T."/>
            <person name="Gomez Garrido J."/>
        </authorList>
    </citation>
    <scope>NUCLEOTIDE SEQUENCE [LARGE SCALE GENOMIC DNA]</scope>
</reference>
<dbReference type="AlphaFoldDB" id="A0A8S0V7P3"/>
<gene>
    <name evidence="2" type="ORF">OLEA9_A096081</name>
</gene>
<dbReference type="EMBL" id="CACTIH010009303">
    <property type="protein sequence ID" value="CAA3029329.1"/>
    <property type="molecule type" value="Genomic_DNA"/>
</dbReference>
<feature type="region of interest" description="Disordered" evidence="1">
    <location>
        <begin position="1"/>
        <end position="54"/>
    </location>
</feature>